<evidence type="ECO:0000313" key="14">
    <source>
        <dbReference type="Proteomes" id="UP001303046"/>
    </source>
</evidence>
<evidence type="ECO:0000256" key="8">
    <source>
        <dbReference type="SAM" id="MobiDB-lite"/>
    </source>
</evidence>
<dbReference type="InterPro" id="IPR007863">
    <property type="entry name" value="Peptidase_M16_C"/>
</dbReference>
<evidence type="ECO:0000256" key="2">
    <source>
        <dbReference type="ARBA" id="ARBA00022670"/>
    </source>
</evidence>
<evidence type="ECO:0000259" key="11">
    <source>
        <dbReference type="Pfam" id="PF16187"/>
    </source>
</evidence>
<keyword evidence="3" id="KW-0479">Metal-binding</keyword>
<evidence type="ECO:0000256" key="4">
    <source>
        <dbReference type="ARBA" id="ARBA00022801"/>
    </source>
</evidence>
<gene>
    <name evidence="13" type="primary">Necator_chrV.g20227</name>
    <name evidence="13" type="ORF">RB195_015435</name>
</gene>
<accession>A0ABR1E4J1</accession>
<keyword evidence="4" id="KW-0378">Hydrolase</keyword>
<evidence type="ECO:0000256" key="7">
    <source>
        <dbReference type="RuleBase" id="RU004447"/>
    </source>
</evidence>
<sequence>MGILQHFLESTPLYPDDSRGFLATRMQATKPTILFSVGLYSLMHFVFGVALRPVRSWSGVLKHSARSLSTASSQLLRAHNAYRHPLTARFMSTAEAKMSTQNFVLRRHNNIYKSPEDQREYRGLELTNGLKVLLVSDPTTDKSAAALDVNAGHLMDPWELPGIAHFCEHMLFLGTDKYPSENEYSKFISAHAGSTNAYTAADHTNYHFDVKPDQLEAALDRFVQFFLAPQFTESATEREVCAVDSEHSNNLKNDGWRKLQVERFLSKPGHDYGKFGTGNKKTLMDDARVKGLEPREALLRFHKEWYSSNIMSLCIVGSESLDQMEEYLGTLGFDAIENKNVKPKEWLDSPYEKQQLCKRVEIVPVKDTRSLMIRFPIPDLQAEYKSNPAHYISHLLGHEGKGSLLSELKRLGWVSSLSAGETILAKGFAAFDIHVDLSVDGLNHTEDIVALVFSYIGLLKRTGAEAWVQEELKELGEIKFRFKDKENPMSLATKVASEMRHVAFEDILSWRYLMSEFDPDRIMEIINMLSPENMFYTVVAKQFSGQEGNIEEPVYGTEMRITDVDAATMDRFKAALGTSHPALHMPERNEYIPTKFEQKPREAVKSEHPRVIYDDVWCRIWFKQDDEYKLPKMITKVAVTAPIIASDPLATMLSSMFLWCLNDALAEETYNAELAGLKCQLELGTYGTNLKVTGYDEKQPLFVEHLVKRMTDFKPDPLRFEVLFDAIKRALENFAHSQPYTLSQHYIQLLLSDKFWSKEQLLAVCKGMTVHDVEAFGKEMLKAFHVELFVHGNTTEEEALKLGHAVTKTLRDANKSRPLFRNEYMLLREHALENGDAYVYRHFQNTHEVSCVEVLYQAGIQATRENALVELLVQLLREPAFNQLRTVEQLGYIVWTGSRLNAGTLGLQFIVQGPKNPDHVLDRIEEFIGKIREDIVKMSEEEFEQQKTGLITRLLEKPKTLGGRSRRFWNEIECRQYDFNRNESEVEVLRHVTKEELLQYFDRKFSKTAPERRKVAIFVHGKDESRDGMIEKFRKKREITSDEKQLEEIECMEQFRQTLSLYGRPRPKLNLPPIGAEPLSNFATGDAKSKY</sequence>
<proteinExistence type="inferred from homology"/>
<dbReference type="InterPro" id="IPR011249">
    <property type="entry name" value="Metalloenz_LuxS/M16"/>
</dbReference>
<evidence type="ECO:0000256" key="5">
    <source>
        <dbReference type="ARBA" id="ARBA00022833"/>
    </source>
</evidence>
<dbReference type="PANTHER" id="PTHR43690:SF18">
    <property type="entry name" value="INSULIN-DEGRADING ENZYME-RELATED"/>
    <property type="match status" value="1"/>
</dbReference>
<dbReference type="InterPro" id="IPR032632">
    <property type="entry name" value="Peptidase_M16_M"/>
</dbReference>
<keyword evidence="5" id="KW-0862">Zinc</keyword>
<dbReference type="Gene3D" id="3.30.830.10">
    <property type="entry name" value="Metalloenzyme, LuxS/M16 peptidase-like"/>
    <property type="match status" value="4"/>
</dbReference>
<feature type="domain" description="Peptidase M16 N-terminal" evidence="9">
    <location>
        <begin position="131"/>
        <end position="268"/>
    </location>
</feature>
<comment type="caution">
    <text evidence="13">The sequence shown here is derived from an EMBL/GenBank/DDBJ whole genome shotgun (WGS) entry which is preliminary data.</text>
</comment>
<evidence type="ECO:0000256" key="3">
    <source>
        <dbReference type="ARBA" id="ARBA00022723"/>
    </source>
</evidence>
<keyword evidence="6" id="KW-0482">Metalloprotease</keyword>
<dbReference type="EMBL" id="JAVFWL010000005">
    <property type="protein sequence ID" value="KAK6757614.1"/>
    <property type="molecule type" value="Genomic_DNA"/>
</dbReference>
<evidence type="ECO:0008006" key="15">
    <source>
        <dbReference type="Google" id="ProtNLM"/>
    </source>
</evidence>
<feature type="region of interest" description="Disordered" evidence="8">
    <location>
        <begin position="1070"/>
        <end position="1091"/>
    </location>
</feature>
<dbReference type="Pfam" id="PF00675">
    <property type="entry name" value="Peptidase_M16"/>
    <property type="match status" value="1"/>
</dbReference>
<feature type="domain" description="Peptidase M16 middle/third" evidence="11">
    <location>
        <begin position="480"/>
        <end position="763"/>
    </location>
</feature>
<keyword evidence="2" id="KW-0645">Protease</keyword>
<reference evidence="13 14" key="1">
    <citation type="submission" date="2023-08" db="EMBL/GenBank/DDBJ databases">
        <title>A Necator americanus chromosomal reference genome.</title>
        <authorList>
            <person name="Ilik V."/>
            <person name="Petrzelkova K.J."/>
            <person name="Pardy F."/>
            <person name="Fuh T."/>
            <person name="Niatou-Singa F.S."/>
            <person name="Gouil Q."/>
            <person name="Baker L."/>
            <person name="Ritchie M.E."/>
            <person name="Jex A.R."/>
            <person name="Gazzola D."/>
            <person name="Li H."/>
            <person name="Toshio Fujiwara R."/>
            <person name="Zhan B."/>
            <person name="Aroian R.V."/>
            <person name="Pafco B."/>
            <person name="Schwarz E.M."/>
        </authorList>
    </citation>
    <scope>NUCLEOTIDE SEQUENCE [LARGE SCALE GENOMIC DNA]</scope>
    <source>
        <strain evidence="13 14">Aroian</strain>
        <tissue evidence="13">Whole animal</tissue>
    </source>
</reference>
<evidence type="ECO:0000256" key="1">
    <source>
        <dbReference type="ARBA" id="ARBA00007261"/>
    </source>
</evidence>
<dbReference type="Pfam" id="PF05193">
    <property type="entry name" value="Peptidase_M16_C"/>
    <property type="match status" value="1"/>
</dbReference>
<feature type="domain" description="Peptidase M16 C-terminal" evidence="10">
    <location>
        <begin position="295"/>
        <end position="473"/>
    </location>
</feature>
<dbReference type="InterPro" id="IPR050626">
    <property type="entry name" value="Peptidase_M16"/>
</dbReference>
<organism evidence="13 14">
    <name type="scientific">Necator americanus</name>
    <name type="common">Human hookworm</name>
    <dbReference type="NCBI Taxonomy" id="51031"/>
    <lineage>
        <taxon>Eukaryota</taxon>
        <taxon>Metazoa</taxon>
        <taxon>Ecdysozoa</taxon>
        <taxon>Nematoda</taxon>
        <taxon>Chromadorea</taxon>
        <taxon>Rhabditida</taxon>
        <taxon>Rhabditina</taxon>
        <taxon>Rhabditomorpha</taxon>
        <taxon>Strongyloidea</taxon>
        <taxon>Ancylostomatidae</taxon>
        <taxon>Bunostominae</taxon>
        <taxon>Necator</taxon>
    </lineage>
</organism>
<dbReference type="Pfam" id="PF22456">
    <property type="entry name" value="PqqF-like_C_4"/>
    <property type="match status" value="1"/>
</dbReference>
<dbReference type="InterPro" id="IPR001431">
    <property type="entry name" value="Pept_M16_Zn_BS"/>
</dbReference>
<feature type="domain" description="Coenzyme PQQ synthesis protein F-like C-terminal lobe" evidence="12">
    <location>
        <begin position="871"/>
        <end position="969"/>
    </location>
</feature>
<protein>
    <recommendedName>
        <fullName evidence="15">Peptidase M16 inactive domain protein</fullName>
    </recommendedName>
</protein>
<dbReference type="Pfam" id="PF16187">
    <property type="entry name" value="Peptidase_M16_M"/>
    <property type="match status" value="1"/>
</dbReference>
<evidence type="ECO:0000313" key="13">
    <source>
        <dbReference type="EMBL" id="KAK6757614.1"/>
    </source>
</evidence>
<name>A0ABR1E4J1_NECAM</name>
<evidence type="ECO:0000259" key="10">
    <source>
        <dbReference type="Pfam" id="PF05193"/>
    </source>
</evidence>
<evidence type="ECO:0000259" key="9">
    <source>
        <dbReference type="Pfam" id="PF00675"/>
    </source>
</evidence>
<dbReference type="Proteomes" id="UP001303046">
    <property type="component" value="Unassembled WGS sequence"/>
</dbReference>
<dbReference type="InterPro" id="IPR054734">
    <property type="entry name" value="PqqF-like_C_4"/>
</dbReference>
<dbReference type="SUPFAM" id="SSF63411">
    <property type="entry name" value="LuxS/MPP-like metallohydrolase"/>
    <property type="match status" value="4"/>
</dbReference>
<comment type="similarity">
    <text evidence="1 7">Belongs to the peptidase M16 family.</text>
</comment>
<keyword evidence="14" id="KW-1185">Reference proteome</keyword>
<evidence type="ECO:0000256" key="6">
    <source>
        <dbReference type="ARBA" id="ARBA00023049"/>
    </source>
</evidence>
<evidence type="ECO:0000259" key="12">
    <source>
        <dbReference type="Pfam" id="PF22456"/>
    </source>
</evidence>
<dbReference type="PROSITE" id="PS00143">
    <property type="entry name" value="INSULINASE"/>
    <property type="match status" value="1"/>
</dbReference>
<dbReference type="PANTHER" id="PTHR43690">
    <property type="entry name" value="NARDILYSIN"/>
    <property type="match status" value="1"/>
</dbReference>
<dbReference type="InterPro" id="IPR011765">
    <property type="entry name" value="Pept_M16_N"/>
</dbReference>